<evidence type="ECO:0000313" key="3">
    <source>
        <dbReference type="Proteomes" id="UP001497497"/>
    </source>
</evidence>
<dbReference type="PANTHER" id="PTHR16509:SF1">
    <property type="entry name" value="MANGANESE-DEPENDENT ADP-RIBOSE_CDP-ALCOHOL DIPHOSPHATASE"/>
    <property type="match status" value="1"/>
</dbReference>
<protein>
    <recommendedName>
        <fullName evidence="1">Calcineurin-like phosphoesterase domain-containing protein</fullName>
    </recommendedName>
</protein>
<name>A0AAV2HJL0_LYMST</name>
<sequence length="327" mass="37046">MEEKSPHLTFGIIADVQYADCENGTDFSKTRKRFYRNSLNLLKGATDYWISLEDPISMVLQLGDLIDRNSCFGGKESSTEALNVVLQPLNSLTVPICHVLGNHDLYCFTHSFYQNSSLHSSRSLIPHRAETFSDNMYYTFLPHPKLRIVAIDTYELGLLGYEDDLENEHFQTAQSLIKQHNPNDDITLLEGFNKRWASYNGGASQKQLLWLSNVLENAQNNEENVIIISHVPLLCDDGICLAWNYEEIIDIIKQYKCVIGVFAGHDHAGWAHFDKSGIQHITFQGVIETPPGEHAHAVARLWNHTLSITGVGRVPSFNISLHFPIYE</sequence>
<dbReference type="InterPro" id="IPR004843">
    <property type="entry name" value="Calcineurin-like_PHP"/>
</dbReference>
<comment type="caution">
    <text evidence="2">The sequence shown here is derived from an EMBL/GenBank/DDBJ whole genome shotgun (WGS) entry which is preliminary data.</text>
</comment>
<dbReference type="GO" id="GO:0047734">
    <property type="term" value="F:CDP-glycerol diphosphatase activity"/>
    <property type="evidence" value="ECO:0007669"/>
    <property type="project" value="TreeGrafter"/>
</dbReference>
<gene>
    <name evidence="2" type="ORF">GSLYS_00008174001</name>
</gene>
<dbReference type="Proteomes" id="UP001497497">
    <property type="component" value="Unassembled WGS sequence"/>
</dbReference>
<dbReference type="GO" id="GO:0030145">
    <property type="term" value="F:manganese ion binding"/>
    <property type="evidence" value="ECO:0007669"/>
    <property type="project" value="TreeGrafter"/>
</dbReference>
<dbReference type="AlphaFoldDB" id="A0AAV2HJL0"/>
<evidence type="ECO:0000313" key="2">
    <source>
        <dbReference type="EMBL" id="CAL1534214.1"/>
    </source>
</evidence>
<dbReference type="GO" id="GO:0047631">
    <property type="term" value="F:ADP-ribose diphosphatase activity"/>
    <property type="evidence" value="ECO:0007669"/>
    <property type="project" value="TreeGrafter"/>
</dbReference>
<dbReference type="Gene3D" id="3.60.21.10">
    <property type="match status" value="1"/>
</dbReference>
<dbReference type="InterPro" id="IPR029052">
    <property type="entry name" value="Metallo-depent_PP-like"/>
</dbReference>
<keyword evidence="3" id="KW-1185">Reference proteome</keyword>
<feature type="domain" description="Calcineurin-like phosphoesterase" evidence="1">
    <location>
        <begin position="9"/>
        <end position="268"/>
    </location>
</feature>
<dbReference type="PANTHER" id="PTHR16509">
    <property type="match status" value="1"/>
</dbReference>
<accession>A0AAV2HJL0</accession>
<dbReference type="Pfam" id="PF00149">
    <property type="entry name" value="Metallophos"/>
    <property type="match status" value="1"/>
</dbReference>
<organism evidence="2 3">
    <name type="scientific">Lymnaea stagnalis</name>
    <name type="common">Great pond snail</name>
    <name type="synonym">Helix stagnalis</name>
    <dbReference type="NCBI Taxonomy" id="6523"/>
    <lineage>
        <taxon>Eukaryota</taxon>
        <taxon>Metazoa</taxon>
        <taxon>Spiralia</taxon>
        <taxon>Lophotrochozoa</taxon>
        <taxon>Mollusca</taxon>
        <taxon>Gastropoda</taxon>
        <taxon>Heterobranchia</taxon>
        <taxon>Euthyneura</taxon>
        <taxon>Panpulmonata</taxon>
        <taxon>Hygrophila</taxon>
        <taxon>Lymnaeoidea</taxon>
        <taxon>Lymnaeidae</taxon>
        <taxon>Lymnaea</taxon>
    </lineage>
</organism>
<dbReference type="EMBL" id="CAXITT010000164">
    <property type="protein sequence ID" value="CAL1534214.1"/>
    <property type="molecule type" value="Genomic_DNA"/>
</dbReference>
<dbReference type="SUPFAM" id="SSF56300">
    <property type="entry name" value="Metallo-dependent phosphatases"/>
    <property type="match status" value="1"/>
</dbReference>
<evidence type="ECO:0000259" key="1">
    <source>
        <dbReference type="Pfam" id="PF00149"/>
    </source>
</evidence>
<reference evidence="2 3" key="1">
    <citation type="submission" date="2024-04" db="EMBL/GenBank/DDBJ databases">
        <authorList>
            <consortium name="Genoscope - CEA"/>
            <person name="William W."/>
        </authorList>
    </citation>
    <scope>NUCLEOTIDE SEQUENCE [LARGE SCALE GENOMIC DNA]</scope>
</reference>
<dbReference type="GO" id="GO:0008663">
    <property type="term" value="F:2',3'-cyclic-nucleotide 2'-phosphodiesterase activity"/>
    <property type="evidence" value="ECO:0007669"/>
    <property type="project" value="TreeGrafter"/>
</dbReference>
<proteinExistence type="predicted"/>